<dbReference type="InterPro" id="IPR017981">
    <property type="entry name" value="GPCR_2-like_7TM"/>
</dbReference>
<feature type="transmembrane region" description="Helical" evidence="6">
    <location>
        <begin position="6"/>
        <end position="29"/>
    </location>
</feature>
<feature type="compositionally biased region" description="Acidic residues" evidence="5">
    <location>
        <begin position="329"/>
        <end position="351"/>
    </location>
</feature>
<evidence type="ECO:0000256" key="4">
    <source>
        <dbReference type="ARBA" id="ARBA00023136"/>
    </source>
</evidence>
<dbReference type="Gene3D" id="1.20.1070.10">
    <property type="entry name" value="Rhodopsin 7-helix transmembrane proteins"/>
    <property type="match status" value="1"/>
</dbReference>
<feature type="transmembrane region" description="Helical" evidence="6">
    <location>
        <begin position="108"/>
        <end position="131"/>
    </location>
</feature>
<gene>
    <name evidence="8" type="ORF">M0811_04855</name>
</gene>
<evidence type="ECO:0000256" key="5">
    <source>
        <dbReference type="SAM" id="MobiDB-lite"/>
    </source>
</evidence>
<dbReference type="PROSITE" id="PS50261">
    <property type="entry name" value="G_PROTEIN_RECEP_F2_4"/>
    <property type="match status" value="1"/>
</dbReference>
<reference evidence="8" key="1">
    <citation type="submission" date="2022-10" db="EMBL/GenBank/DDBJ databases">
        <title>Novel sulphate-reducing endosymbionts in the free-living metamonad Anaeramoeba.</title>
        <authorList>
            <person name="Jerlstrom-Hultqvist J."/>
            <person name="Cepicka I."/>
            <person name="Gallot-Lavallee L."/>
            <person name="Salas-Leiva D."/>
            <person name="Curtis B.A."/>
            <person name="Zahonova K."/>
            <person name="Pipaliya S."/>
            <person name="Dacks J."/>
            <person name="Roger A.J."/>
        </authorList>
    </citation>
    <scope>NUCLEOTIDE SEQUENCE</scope>
    <source>
        <strain evidence="8">BMAN</strain>
    </source>
</reference>
<feature type="transmembrane region" description="Helical" evidence="6">
    <location>
        <begin position="238"/>
        <end position="258"/>
    </location>
</feature>
<dbReference type="GO" id="GO:0007189">
    <property type="term" value="P:adenylate cyclase-activating G protein-coupled receptor signaling pathway"/>
    <property type="evidence" value="ECO:0007669"/>
    <property type="project" value="TreeGrafter"/>
</dbReference>
<protein>
    <submittedName>
        <fullName evidence="8">G protein-coupled receptor</fullName>
    </submittedName>
</protein>
<dbReference type="SUPFAM" id="SSF81321">
    <property type="entry name" value="Family A G protein-coupled receptor-like"/>
    <property type="match status" value="1"/>
</dbReference>
<dbReference type="GO" id="GO:0004930">
    <property type="term" value="F:G protein-coupled receptor activity"/>
    <property type="evidence" value="ECO:0007669"/>
    <property type="project" value="TreeGrafter"/>
</dbReference>
<dbReference type="AlphaFoldDB" id="A0A9Q0LWC9"/>
<dbReference type="Proteomes" id="UP001149090">
    <property type="component" value="Unassembled WGS sequence"/>
</dbReference>
<keyword evidence="2 6" id="KW-0812">Transmembrane</keyword>
<evidence type="ECO:0000256" key="3">
    <source>
        <dbReference type="ARBA" id="ARBA00022989"/>
    </source>
</evidence>
<evidence type="ECO:0000256" key="6">
    <source>
        <dbReference type="SAM" id="Phobius"/>
    </source>
</evidence>
<keyword evidence="4 6" id="KW-0472">Membrane</keyword>
<evidence type="ECO:0000313" key="8">
    <source>
        <dbReference type="EMBL" id="KAJ5078530.1"/>
    </source>
</evidence>
<feature type="domain" description="G-protein coupled receptors family 2 profile 2" evidence="7">
    <location>
        <begin position="6"/>
        <end position="259"/>
    </location>
</feature>
<dbReference type="OrthoDB" id="2122879at2759"/>
<evidence type="ECO:0000256" key="2">
    <source>
        <dbReference type="ARBA" id="ARBA00022692"/>
    </source>
</evidence>
<evidence type="ECO:0000313" key="9">
    <source>
        <dbReference type="Proteomes" id="UP001149090"/>
    </source>
</evidence>
<feature type="transmembrane region" description="Helical" evidence="6">
    <location>
        <begin position="151"/>
        <end position="174"/>
    </location>
</feature>
<organism evidence="8 9">
    <name type="scientific">Anaeramoeba ignava</name>
    <name type="common">Anaerobic marine amoeba</name>
    <dbReference type="NCBI Taxonomy" id="1746090"/>
    <lineage>
        <taxon>Eukaryota</taxon>
        <taxon>Metamonada</taxon>
        <taxon>Anaeramoebidae</taxon>
        <taxon>Anaeramoeba</taxon>
    </lineage>
</organism>
<keyword evidence="8" id="KW-0675">Receptor</keyword>
<evidence type="ECO:0000259" key="7">
    <source>
        <dbReference type="PROSITE" id="PS50261"/>
    </source>
</evidence>
<comment type="caution">
    <text evidence="8">The sequence shown here is derived from an EMBL/GenBank/DDBJ whole genome shotgun (WGS) entry which is preliminary data.</text>
</comment>
<name>A0A9Q0LWC9_ANAIG</name>
<dbReference type="GO" id="GO:0007166">
    <property type="term" value="P:cell surface receptor signaling pathway"/>
    <property type="evidence" value="ECO:0007669"/>
    <property type="project" value="InterPro"/>
</dbReference>
<dbReference type="PANTHER" id="PTHR23112:SF0">
    <property type="entry name" value="TRANSMEMBRANE PROTEIN 116"/>
    <property type="match status" value="1"/>
</dbReference>
<dbReference type="EMBL" id="JAPDFW010000053">
    <property type="protein sequence ID" value="KAJ5078530.1"/>
    <property type="molecule type" value="Genomic_DNA"/>
</dbReference>
<sequence>MVTDSVIILSTISASLGAFGALVIILLYLRVKSFRTFFRKSLCVLSVYDFIVSTGYIIPGSNLPKICRPQGLWVYTFGVAIPCWTMAISIIVYLRIVKSWSLKRLNKIYWFFHILISVILIVVFFAALAKANIKAQTTKWCWATEPNFKTLFYSFYWMALLICFTLYILTIKVIRKSYLNIKKLFPDQKNPKGARILKMQIRISSLGFCYLLVILWSTIKRTREIILGKPNKIRFLDIMQAIFSPSQGFLDFLIFVIFDSKVRKKIPQIFRCKHEKDKKEELKLSLLYAEHKRHLNKKKLQKEQNLKEFISEDDLKSNNNQQQDKDLDLDNDNDNDNNNDNDNDNENDAFDENINRKENDGFEFDPQIDSKNYQKI</sequence>
<proteinExistence type="predicted"/>
<feature type="transmembrane region" description="Helical" evidence="6">
    <location>
        <begin position="199"/>
        <end position="218"/>
    </location>
</feature>
<dbReference type="PANTHER" id="PTHR23112">
    <property type="entry name" value="G PROTEIN-COUPLED RECEPTOR 157-RELATED"/>
    <property type="match status" value="1"/>
</dbReference>
<accession>A0A9Q0LWC9</accession>
<feature type="transmembrane region" description="Helical" evidence="6">
    <location>
        <begin position="41"/>
        <end position="60"/>
    </location>
</feature>
<feature type="transmembrane region" description="Helical" evidence="6">
    <location>
        <begin position="72"/>
        <end position="96"/>
    </location>
</feature>
<evidence type="ECO:0000256" key="1">
    <source>
        <dbReference type="ARBA" id="ARBA00004141"/>
    </source>
</evidence>
<feature type="region of interest" description="Disordered" evidence="5">
    <location>
        <begin position="311"/>
        <end position="376"/>
    </location>
</feature>
<keyword evidence="9" id="KW-1185">Reference proteome</keyword>
<dbReference type="GO" id="GO:0005886">
    <property type="term" value="C:plasma membrane"/>
    <property type="evidence" value="ECO:0007669"/>
    <property type="project" value="TreeGrafter"/>
</dbReference>
<keyword evidence="3 6" id="KW-1133">Transmembrane helix</keyword>
<comment type="subcellular location">
    <subcellularLocation>
        <location evidence="1">Membrane</location>
        <topology evidence="1">Multi-pass membrane protein</topology>
    </subcellularLocation>
</comment>